<protein>
    <recommendedName>
        <fullName evidence="4">CorA family metal ion transporter</fullName>
    </recommendedName>
</protein>
<reference evidence="2 3" key="1">
    <citation type="submission" date="2015-02" db="EMBL/GenBank/DDBJ databases">
        <title>Draft Genome Sequences of Two Closely-Related Aflatoxigenic Aspergillus Species Obtained from the Cote d'Ivoire.</title>
        <authorList>
            <person name="Moore G.G."/>
            <person name="Beltz S.B."/>
            <person name="Mack B.M."/>
        </authorList>
    </citation>
    <scope>NUCLEOTIDE SEQUENCE [LARGE SCALE GENOMIC DNA]</scope>
    <source>
        <strain evidence="2 3">SRRC1468</strain>
    </source>
</reference>
<evidence type="ECO:0000256" key="1">
    <source>
        <dbReference type="SAM" id="Phobius"/>
    </source>
</evidence>
<dbReference type="Pfam" id="PF01544">
    <property type="entry name" value="CorA"/>
    <property type="match status" value="1"/>
</dbReference>
<proteinExistence type="predicted"/>
<evidence type="ECO:0000313" key="3">
    <source>
        <dbReference type="Proteomes" id="UP000034291"/>
    </source>
</evidence>
<feature type="transmembrane region" description="Helical" evidence="1">
    <location>
        <begin position="480"/>
        <end position="508"/>
    </location>
</feature>
<dbReference type="Proteomes" id="UP000034291">
    <property type="component" value="Unassembled WGS sequence"/>
</dbReference>
<keyword evidence="1" id="KW-0812">Transmembrane</keyword>
<evidence type="ECO:0000313" key="2">
    <source>
        <dbReference type="EMBL" id="KKK26775.1"/>
    </source>
</evidence>
<evidence type="ECO:0008006" key="4">
    <source>
        <dbReference type="Google" id="ProtNLM"/>
    </source>
</evidence>
<dbReference type="AlphaFoldDB" id="A0A0F8XB52"/>
<dbReference type="InterPro" id="IPR002523">
    <property type="entry name" value="MgTranspt_CorA/ZnTranspt_ZntB"/>
</dbReference>
<gene>
    <name evidence="2" type="ORF">ARAM_000382</name>
</gene>
<feature type="non-terminal residue" evidence="2">
    <location>
        <position position="1"/>
    </location>
</feature>
<dbReference type="Gene3D" id="1.20.58.340">
    <property type="entry name" value="Magnesium transport protein CorA, transmembrane region"/>
    <property type="match status" value="1"/>
</dbReference>
<dbReference type="EMBL" id="JZBS01000246">
    <property type="protein sequence ID" value="KKK26775.1"/>
    <property type="molecule type" value="Genomic_DNA"/>
</dbReference>
<sequence length="567" mass="64846">HCKCRLAESAPYAVKRLNLHDDSPRQPRLQDGAQKARERQLCGPGFPCSSSPQLLRELFSRRSGLRMSNKPPAAEYPFSLTSYCSGLDDGHFCQRELKEESRSWRSEKYAPVSSVLILDHHHGVGTTRVYDDAGIDRLINADHDPQVRIILLQPTPQEQVLRTIRNPEVVKSLLTNELINDQTIPPANEKPLDQRGEEVPSQLNITRHSLLKILTRYDIAPAASSHIRGQEQIFGSRQLRDSDGAVKSFEFWYAIRARAYVRKLGKEADLKMTIVTRYNAQSDTTLVLLKYRSFNDLPQRLLEELVENLEAFIKEPNTASLAKNPFILSIIHFNPTIQYYRRAARDPRDTIREEERRVHGGLEEFARIDLNKLHLTLTSLDQDKIQMNFILGVIGRLRKQHEAFQAMVKGSKSLDQRDWLYFRVEEEFDRFENQMAYFKSSVEDVARRVERLLDLLFNMSSRINTQSSSRMTRYAMQESASMSTISVVTMLFLPGTFIATILGTNIIAGPTRADGNSPGDSKLLVSSQWWVLVVLTVSLTILTMGGWYILQRRTRKSIARISNQNAV</sequence>
<comment type="caution">
    <text evidence="2">The sequence shown here is derived from an EMBL/GenBank/DDBJ whole genome shotgun (WGS) entry which is preliminary data.</text>
</comment>
<keyword evidence="3" id="KW-1185">Reference proteome</keyword>
<feature type="transmembrane region" description="Helical" evidence="1">
    <location>
        <begin position="528"/>
        <end position="550"/>
    </location>
</feature>
<organism evidence="2 3">
    <name type="scientific">Aspergillus rambellii</name>
    <dbReference type="NCBI Taxonomy" id="308745"/>
    <lineage>
        <taxon>Eukaryota</taxon>
        <taxon>Fungi</taxon>
        <taxon>Dikarya</taxon>
        <taxon>Ascomycota</taxon>
        <taxon>Pezizomycotina</taxon>
        <taxon>Eurotiomycetes</taxon>
        <taxon>Eurotiomycetidae</taxon>
        <taxon>Eurotiales</taxon>
        <taxon>Aspergillaceae</taxon>
        <taxon>Aspergillus</taxon>
        <taxon>Aspergillus subgen. Nidulantes</taxon>
    </lineage>
</organism>
<keyword evidence="1" id="KW-1133">Transmembrane helix</keyword>
<dbReference type="GO" id="GO:0046873">
    <property type="term" value="F:metal ion transmembrane transporter activity"/>
    <property type="evidence" value="ECO:0007669"/>
    <property type="project" value="InterPro"/>
</dbReference>
<dbReference type="OrthoDB" id="2830640at2759"/>
<name>A0A0F8XB52_9EURO</name>
<dbReference type="GO" id="GO:0016020">
    <property type="term" value="C:membrane"/>
    <property type="evidence" value="ECO:0007669"/>
    <property type="project" value="InterPro"/>
</dbReference>
<keyword evidence="1" id="KW-0472">Membrane</keyword>
<accession>A0A0F8XB52</accession>